<dbReference type="GO" id="GO:0005829">
    <property type="term" value="C:cytosol"/>
    <property type="evidence" value="ECO:0007669"/>
    <property type="project" value="TreeGrafter"/>
</dbReference>
<evidence type="ECO:0000256" key="4">
    <source>
        <dbReference type="RuleBase" id="RU003719"/>
    </source>
</evidence>
<dbReference type="InterPro" id="IPR006140">
    <property type="entry name" value="D-isomer_DH_NAD-bd"/>
</dbReference>
<evidence type="ECO:0000313" key="7">
    <source>
        <dbReference type="EMBL" id="RFO94973.1"/>
    </source>
</evidence>
<evidence type="ECO:0000256" key="3">
    <source>
        <dbReference type="ARBA" id="ARBA00023027"/>
    </source>
</evidence>
<dbReference type="Pfam" id="PF00389">
    <property type="entry name" value="2-Hacid_dh"/>
    <property type="match status" value="1"/>
</dbReference>
<accession>A0A3E1R6V8</accession>
<evidence type="ECO:0000256" key="1">
    <source>
        <dbReference type="ARBA" id="ARBA00022857"/>
    </source>
</evidence>
<dbReference type="SUPFAM" id="SSF51735">
    <property type="entry name" value="NAD(P)-binding Rossmann-fold domains"/>
    <property type="match status" value="1"/>
</dbReference>
<comment type="caution">
    <text evidence="7">The sequence shown here is derived from an EMBL/GenBank/DDBJ whole genome shotgun (WGS) entry which is preliminary data.</text>
</comment>
<keyword evidence="3" id="KW-0520">NAD</keyword>
<dbReference type="AlphaFoldDB" id="A0A3E1R6V8"/>
<name>A0A3E1R6V8_9BURK</name>
<dbReference type="CDD" id="cd12156">
    <property type="entry name" value="HPPR"/>
    <property type="match status" value="1"/>
</dbReference>
<sequence length="336" mass="35086">MAFPSCGKPWPARKSAATPASWNKGVRKPAVLLMARLPEALGARLRARFDCHVAAELEGAALQALAPTLRGMVATGESVVSRELLARLPALEIISVLGVGYDGIDMQTARARGICVAHTPGISTDDIADFAMALLLGAARQVVSADRFVRRGDWTTGRFPMTQRVSGKRLGIVGLGRIGSAVAVRARAFGMDIAYTGRAPKADVAYRWCSDAQGLAASVDYLVVCASGGEATRGMIDAGVLAALGPNGVLVNVARGSLVDENALVQALCERKILAAGLDVFCHEPQVPEALLALDNVVLTPHMASTTDATVQAMLELVFANLAAHFDGLPVLAPVG</sequence>
<dbReference type="Proteomes" id="UP000260665">
    <property type="component" value="Unassembled WGS sequence"/>
</dbReference>
<feature type="domain" description="D-isomer specific 2-hydroxyacid dehydrogenase catalytic" evidence="5">
    <location>
        <begin position="35"/>
        <end position="333"/>
    </location>
</feature>
<evidence type="ECO:0000259" key="6">
    <source>
        <dbReference type="Pfam" id="PF02826"/>
    </source>
</evidence>
<proteinExistence type="inferred from homology"/>
<protein>
    <submittedName>
        <fullName evidence="7">2-hydroxyacid dehydrogenase</fullName>
    </submittedName>
</protein>
<keyword evidence="1" id="KW-0521">NADP</keyword>
<evidence type="ECO:0000313" key="8">
    <source>
        <dbReference type="Proteomes" id="UP000260665"/>
    </source>
</evidence>
<dbReference type="OrthoDB" id="9805416at2"/>
<organism evidence="7 8">
    <name type="scientific">Rhodoferax lacus</name>
    <dbReference type="NCBI Taxonomy" id="2184758"/>
    <lineage>
        <taxon>Bacteria</taxon>
        <taxon>Pseudomonadati</taxon>
        <taxon>Pseudomonadota</taxon>
        <taxon>Betaproteobacteria</taxon>
        <taxon>Burkholderiales</taxon>
        <taxon>Comamonadaceae</taxon>
        <taxon>Rhodoferax</taxon>
    </lineage>
</organism>
<dbReference type="PANTHER" id="PTHR10996">
    <property type="entry name" value="2-HYDROXYACID DEHYDROGENASE-RELATED"/>
    <property type="match status" value="1"/>
</dbReference>
<evidence type="ECO:0000256" key="2">
    <source>
        <dbReference type="ARBA" id="ARBA00023002"/>
    </source>
</evidence>
<dbReference type="Gene3D" id="3.40.50.720">
    <property type="entry name" value="NAD(P)-binding Rossmann-like Domain"/>
    <property type="match status" value="2"/>
</dbReference>
<dbReference type="GO" id="GO:0016618">
    <property type="term" value="F:hydroxypyruvate reductase [NAD(P)H] activity"/>
    <property type="evidence" value="ECO:0007669"/>
    <property type="project" value="TreeGrafter"/>
</dbReference>
<dbReference type="PANTHER" id="PTHR10996:SF178">
    <property type="entry name" value="2-HYDROXYACID DEHYDROGENASE YGL185C-RELATED"/>
    <property type="match status" value="1"/>
</dbReference>
<dbReference type="InterPro" id="IPR006139">
    <property type="entry name" value="D-isomer_2_OHA_DH_cat_dom"/>
</dbReference>
<feature type="domain" description="D-isomer specific 2-hydroxyacid dehydrogenase NAD-binding" evidence="6">
    <location>
        <begin position="132"/>
        <end position="304"/>
    </location>
</feature>
<dbReference type="GO" id="GO:0051287">
    <property type="term" value="F:NAD binding"/>
    <property type="evidence" value="ECO:0007669"/>
    <property type="project" value="InterPro"/>
</dbReference>
<gene>
    <name evidence="7" type="ORF">DIC66_20620</name>
</gene>
<comment type="similarity">
    <text evidence="4">Belongs to the D-isomer specific 2-hydroxyacid dehydrogenase family.</text>
</comment>
<dbReference type="EMBL" id="QFZK01000025">
    <property type="protein sequence ID" value="RFO94973.1"/>
    <property type="molecule type" value="Genomic_DNA"/>
</dbReference>
<dbReference type="FunFam" id="3.40.50.720:FF:000213">
    <property type="entry name" value="Putative 2-hydroxyacid dehydrogenase"/>
    <property type="match status" value="1"/>
</dbReference>
<dbReference type="SUPFAM" id="SSF52283">
    <property type="entry name" value="Formate/glycerate dehydrogenase catalytic domain-like"/>
    <property type="match status" value="1"/>
</dbReference>
<dbReference type="GO" id="GO:0030267">
    <property type="term" value="F:glyoxylate reductase (NADPH) activity"/>
    <property type="evidence" value="ECO:0007669"/>
    <property type="project" value="TreeGrafter"/>
</dbReference>
<keyword evidence="8" id="KW-1185">Reference proteome</keyword>
<dbReference type="InterPro" id="IPR050223">
    <property type="entry name" value="D-isomer_2-hydroxyacid_DH"/>
</dbReference>
<dbReference type="Pfam" id="PF02826">
    <property type="entry name" value="2-Hacid_dh_C"/>
    <property type="match status" value="1"/>
</dbReference>
<reference evidence="7 8" key="1">
    <citation type="submission" date="2018-05" db="EMBL/GenBank/DDBJ databases">
        <title>Rhodoferax soyangensis sp.nov., isolated from an oligotrophic freshwater lake.</title>
        <authorList>
            <person name="Park M."/>
        </authorList>
    </citation>
    <scope>NUCLEOTIDE SEQUENCE [LARGE SCALE GENOMIC DNA]</scope>
    <source>
        <strain evidence="7 8">IMCC26218</strain>
    </source>
</reference>
<evidence type="ECO:0000259" key="5">
    <source>
        <dbReference type="Pfam" id="PF00389"/>
    </source>
</evidence>
<keyword evidence="2 4" id="KW-0560">Oxidoreductase</keyword>
<dbReference type="InterPro" id="IPR036291">
    <property type="entry name" value="NAD(P)-bd_dom_sf"/>
</dbReference>